<protein>
    <submittedName>
        <fullName evidence="2">Uncharacterized protein</fullName>
    </submittedName>
</protein>
<feature type="region of interest" description="Disordered" evidence="1">
    <location>
        <begin position="691"/>
        <end position="711"/>
    </location>
</feature>
<organism evidence="2 3">
    <name type="scientific">Simkania negevensis</name>
    <dbReference type="NCBI Taxonomy" id="83561"/>
    <lineage>
        <taxon>Bacteria</taxon>
        <taxon>Pseudomonadati</taxon>
        <taxon>Chlamydiota</taxon>
        <taxon>Chlamydiia</taxon>
        <taxon>Parachlamydiales</taxon>
        <taxon>Simkaniaceae</taxon>
        <taxon>Simkania</taxon>
    </lineage>
</organism>
<comment type="caution">
    <text evidence="2">The sequence shown here is derived from an EMBL/GenBank/DDBJ whole genome shotgun (WGS) entry which is preliminary data.</text>
</comment>
<dbReference type="Proteomes" id="UP000722121">
    <property type="component" value="Unassembled WGS sequence"/>
</dbReference>
<sequence>MEVLRLSTDVLPTTYKNLPTVADTTAAAAAASSGPDTDAAANPIPLATPDQPVTALATPVRLLTSLNGNWRQNCLLVLSGNDKKEKLDLKQVFAVFEEAFLLSPRAHYFIGGGSAVCSNIDIMVLFNPNFDKGGGAGLGLARDLLKKQLGCTKEIVWAGILECYEQLLTLERYSTLSEYQFASDLAMRCSLLVSIEKSGVKSKTTYSSKMIANDLCHMGDLFEVDSTDASKNLSFTVFTVFAETPVKITFCKTPVGTVATDSYDALALHFAPDQLPNLVAFPVCEGVDARDYDAMLRAREFRLATNSPYNLLLRQDRDVFFKLLVRCVNNLKEDWVPVDPTTTAMSLFLVLVLHYFQHDSAAKKKPSLGEYLIASTKGLVSSSADRFYDNLLLLFAWLQNVDTLDYESRQNLFRALPDQNDVLGSWIQCLGGDRTQPYGVQGVLLKERFIDILLEESLKLRKKELFKELMRMIPPKKGLLDWVDQHLLRSFQKAKEGIKLQQTQLDSAAFRSFCEKFSQDRLTHRFAGQLFEEFVVEDKEESIARFCSRFESLYPPSSETKENPACTHFIALCEKHIQSIQPKRLSENLGNRIFIVIEEFMRRYPVFNTHTSCVSFLVRLPHASLPLERVSCLMIELLPALFPQESTELLSFPKGLVEMWRKLFNSLGRGDRFIPLVDSLFATTKQTTAKQTTVKSSGNSKQSSSSPQEKHLLQRSWNQIRALETIFEKRIPIDERKAMGLLLPDKFRLLKQLSLPSNFFGRIAALLLGKQHLSSSEFSFLVDLYKDKKEVIKEADLAAFLLEALKGSQRDPLFEELLDLFIAPIIQQVRSHPLGKQMASTLIAAITSRRKLMEALSKETSLKSSDNLPASWRFLLIIEELSQSSFSEGEPQIPTSIDFSLLLACKTVAFALFYEQTKRTSIVPVEIKKQLSSNPPFDIDLLPGERLLLSHAAVLEGNNPLPWLRYQTTFSFNSEPAFVAALNEMFAKVYGIVETSTDTLELLAALEWLDRVAIPNLASLKSSDLIARCIYNLLCQKTTLSQQGQKASLDRANSMVRSFQKVRNWRKGIAALLTGLSEKPKEMSAGKISGLITTLERFEELNSDVGILMEILNLIGSLFKAEEKEPQEIEERNNSLSRLQVYAFILSQTCVKNKTDQGKTLGDYYPLFRERHLPKLITPLINLAVNPAPDSTKKMPKLEEQFVSLLAELFSSYYLCVPKKDFAVCNDLSFWKDLHLFIRYLSEHSSVDDANWLRALRATLTCTLCAVDKAVGEKGEKRLPPLFTDLFTREFVEKICRLVQFQGKALREKTAEVRQAFHSRVNQEKLNSSLADLDVFFRDQSDSIYLLLKIYLDVLRVTNVARPQEDPIVQTICAEFQRMSDVDAALILFKVSLLEKDTGKSNNGQIKTGDILSGWPLRTMLSRFSQIVGNEESMRFSWGYIEAVEDRLGSKKSSLYQYQTISPVIATILTNSLQGPTPNTTPLLSWLTGRFESNKARSGFEFAFLDHTMMCINITLCFEFPPSNLYADSAPSRKAGRIFLCQYLEDFGKRLFNYYCIEDLTKKLNLQGVLDSLFSQTGWMESSILLSAFIRGLFKSCLDAPELELDQMVWAAYCGGIALSAAQVQIKQLTETHGRSIWDRVVAQQESLLKEVLLLAQESPSKHRVSFVSTLLKAHQAVLAAGIACRSPAVSRLLCQIESDLIDKILITEESYAKKSSFLQNMTEREVETFRTLQQKSNNLRFSIPN</sequence>
<gene>
    <name evidence="2" type="ORF">JYU14_03665</name>
</gene>
<accession>A0ABS3AU63</accession>
<feature type="compositionally biased region" description="Low complexity" evidence="1">
    <location>
        <begin position="691"/>
        <end position="706"/>
    </location>
</feature>
<reference evidence="2 3" key="1">
    <citation type="submission" date="2021-02" db="EMBL/GenBank/DDBJ databases">
        <title>Activity-based single-cell genomes from oceanic crustal fluid captures similar information to metagenomic and metatranscriptomic surveys with orders of magnitude less sampling.</title>
        <authorList>
            <person name="D'Angelo T.S."/>
            <person name="Orcutt B.N."/>
        </authorList>
    </citation>
    <scope>NUCLEOTIDE SEQUENCE [LARGE SCALE GENOMIC DNA]</scope>
    <source>
        <strain evidence="2">AH-315-G07</strain>
    </source>
</reference>
<name>A0ABS3AU63_9BACT</name>
<dbReference type="EMBL" id="JAFITR010000075">
    <property type="protein sequence ID" value="MBN4067163.1"/>
    <property type="molecule type" value="Genomic_DNA"/>
</dbReference>
<keyword evidence="3" id="KW-1185">Reference proteome</keyword>
<evidence type="ECO:0000313" key="2">
    <source>
        <dbReference type="EMBL" id="MBN4067163.1"/>
    </source>
</evidence>
<evidence type="ECO:0000256" key="1">
    <source>
        <dbReference type="SAM" id="MobiDB-lite"/>
    </source>
</evidence>
<evidence type="ECO:0000313" key="3">
    <source>
        <dbReference type="Proteomes" id="UP000722121"/>
    </source>
</evidence>
<proteinExistence type="predicted"/>